<keyword evidence="4" id="KW-1185">Reference proteome</keyword>
<dbReference type="AlphaFoldDB" id="A0A6A6TNA7"/>
<protein>
    <submittedName>
        <fullName evidence="3">Uncharacterized protein</fullName>
    </submittedName>
</protein>
<proteinExistence type="predicted"/>
<evidence type="ECO:0000313" key="4">
    <source>
        <dbReference type="Proteomes" id="UP000799324"/>
    </source>
</evidence>
<organism evidence="3 4">
    <name type="scientific">Lophiostoma macrostomum CBS 122681</name>
    <dbReference type="NCBI Taxonomy" id="1314788"/>
    <lineage>
        <taxon>Eukaryota</taxon>
        <taxon>Fungi</taxon>
        <taxon>Dikarya</taxon>
        <taxon>Ascomycota</taxon>
        <taxon>Pezizomycotina</taxon>
        <taxon>Dothideomycetes</taxon>
        <taxon>Pleosporomycetidae</taxon>
        <taxon>Pleosporales</taxon>
        <taxon>Lophiostomataceae</taxon>
        <taxon>Lophiostoma</taxon>
    </lineage>
</organism>
<dbReference type="EMBL" id="MU004296">
    <property type="protein sequence ID" value="KAF2660946.1"/>
    <property type="molecule type" value="Genomic_DNA"/>
</dbReference>
<dbReference type="Proteomes" id="UP000799324">
    <property type="component" value="Unassembled WGS sequence"/>
</dbReference>
<feature type="signal peptide" evidence="2">
    <location>
        <begin position="1"/>
        <end position="20"/>
    </location>
</feature>
<accession>A0A6A6TNA7</accession>
<evidence type="ECO:0000256" key="1">
    <source>
        <dbReference type="SAM" id="MobiDB-lite"/>
    </source>
</evidence>
<feature type="chain" id="PRO_5025472300" evidence="2">
    <location>
        <begin position="21"/>
        <end position="53"/>
    </location>
</feature>
<feature type="region of interest" description="Disordered" evidence="1">
    <location>
        <begin position="33"/>
        <end position="53"/>
    </location>
</feature>
<evidence type="ECO:0000313" key="3">
    <source>
        <dbReference type="EMBL" id="KAF2660946.1"/>
    </source>
</evidence>
<reference evidence="3" key="1">
    <citation type="journal article" date="2020" name="Stud. Mycol.">
        <title>101 Dothideomycetes genomes: a test case for predicting lifestyles and emergence of pathogens.</title>
        <authorList>
            <person name="Haridas S."/>
            <person name="Albert R."/>
            <person name="Binder M."/>
            <person name="Bloem J."/>
            <person name="Labutti K."/>
            <person name="Salamov A."/>
            <person name="Andreopoulos B."/>
            <person name="Baker S."/>
            <person name="Barry K."/>
            <person name="Bills G."/>
            <person name="Bluhm B."/>
            <person name="Cannon C."/>
            <person name="Castanera R."/>
            <person name="Culley D."/>
            <person name="Daum C."/>
            <person name="Ezra D."/>
            <person name="Gonzalez J."/>
            <person name="Henrissat B."/>
            <person name="Kuo A."/>
            <person name="Liang C."/>
            <person name="Lipzen A."/>
            <person name="Lutzoni F."/>
            <person name="Magnuson J."/>
            <person name="Mondo S."/>
            <person name="Nolan M."/>
            <person name="Ohm R."/>
            <person name="Pangilinan J."/>
            <person name="Park H.-J."/>
            <person name="Ramirez L."/>
            <person name="Alfaro M."/>
            <person name="Sun H."/>
            <person name="Tritt A."/>
            <person name="Yoshinaga Y."/>
            <person name="Zwiers L.-H."/>
            <person name="Turgeon B."/>
            <person name="Goodwin S."/>
            <person name="Spatafora J."/>
            <person name="Crous P."/>
            <person name="Grigoriev I."/>
        </authorList>
    </citation>
    <scope>NUCLEOTIDE SEQUENCE</scope>
    <source>
        <strain evidence="3">CBS 122681</strain>
    </source>
</reference>
<keyword evidence="2" id="KW-0732">Signal</keyword>
<name>A0A6A6TNA7_9PLEO</name>
<gene>
    <name evidence="3" type="ORF">K491DRAFT_711200</name>
</gene>
<evidence type="ECO:0000256" key="2">
    <source>
        <dbReference type="SAM" id="SignalP"/>
    </source>
</evidence>
<sequence>MRHRQFLALAIVCIITLIDAAPIGNDHEIAHRAAQNDDDPVPPHVGTVFRGSG</sequence>